<organism evidence="2 3">
    <name type="scientific">Elstera litoralis</name>
    <dbReference type="NCBI Taxonomy" id="552518"/>
    <lineage>
        <taxon>Bacteria</taxon>
        <taxon>Pseudomonadati</taxon>
        <taxon>Pseudomonadota</taxon>
        <taxon>Alphaproteobacteria</taxon>
        <taxon>Rhodospirillales</taxon>
        <taxon>Rhodospirillaceae</taxon>
        <taxon>Elstera</taxon>
    </lineage>
</organism>
<accession>A0A0F3IQ54</accession>
<proteinExistence type="predicted"/>
<reference evidence="2 3" key="1">
    <citation type="submission" date="2015-03" db="EMBL/GenBank/DDBJ databases">
        <title>Draft genome sequence of Elstera litoralis.</title>
        <authorList>
            <person name="Rahalkar M.C."/>
            <person name="Dhakephalkar P.K."/>
            <person name="Pore S.D."/>
            <person name="Arora P."/>
            <person name="Kapse N.G."/>
            <person name="Pandit P.S."/>
        </authorList>
    </citation>
    <scope>NUCLEOTIDE SEQUENCE [LARGE SCALE GENOMIC DNA]</scope>
    <source>
        <strain evidence="2 3">Dia-1</strain>
    </source>
</reference>
<keyword evidence="1" id="KW-0472">Membrane</keyword>
<sequence>MNRNGFIIGLLVAAIIGLGGYLYYEETRPKALELRIGEGGVSIQKN</sequence>
<dbReference type="AlphaFoldDB" id="A0A0F3IQ54"/>
<comment type="caution">
    <text evidence="2">The sequence shown here is derived from an EMBL/GenBank/DDBJ whole genome shotgun (WGS) entry which is preliminary data.</text>
</comment>
<dbReference type="Proteomes" id="UP000033774">
    <property type="component" value="Unassembled WGS sequence"/>
</dbReference>
<evidence type="ECO:0000256" key="1">
    <source>
        <dbReference type="SAM" id="Phobius"/>
    </source>
</evidence>
<evidence type="ECO:0000313" key="2">
    <source>
        <dbReference type="EMBL" id="KJV08880.1"/>
    </source>
</evidence>
<keyword evidence="3" id="KW-1185">Reference proteome</keyword>
<evidence type="ECO:0000313" key="3">
    <source>
        <dbReference type="Proteomes" id="UP000033774"/>
    </source>
</evidence>
<dbReference type="EMBL" id="LAJY01000422">
    <property type="protein sequence ID" value="KJV08880.1"/>
    <property type="molecule type" value="Genomic_DNA"/>
</dbReference>
<protein>
    <submittedName>
        <fullName evidence="2">Membrane protein</fullName>
    </submittedName>
</protein>
<keyword evidence="1" id="KW-0812">Transmembrane</keyword>
<feature type="transmembrane region" description="Helical" evidence="1">
    <location>
        <begin position="6"/>
        <end position="24"/>
    </location>
</feature>
<name>A0A0F3IQ54_9PROT</name>
<gene>
    <name evidence="2" type="ORF">VZ95_14930</name>
</gene>
<dbReference type="RefSeq" id="WP_045776566.1">
    <property type="nucleotide sequence ID" value="NZ_LAJY01000422.1"/>
</dbReference>
<keyword evidence="1" id="KW-1133">Transmembrane helix</keyword>